<organism evidence="5 6">
    <name type="scientific">Labilithrix luteola</name>
    <dbReference type="NCBI Taxonomy" id="1391654"/>
    <lineage>
        <taxon>Bacteria</taxon>
        <taxon>Pseudomonadati</taxon>
        <taxon>Myxococcota</taxon>
        <taxon>Polyangia</taxon>
        <taxon>Polyangiales</taxon>
        <taxon>Labilitrichaceae</taxon>
        <taxon>Labilithrix</taxon>
    </lineage>
</organism>
<dbReference type="Gene3D" id="3.90.180.10">
    <property type="entry name" value="Medium-chain alcohol dehydrogenases, catalytic domain"/>
    <property type="match status" value="1"/>
</dbReference>
<evidence type="ECO:0000313" key="5">
    <source>
        <dbReference type="EMBL" id="AKU99611.1"/>
    </source>
</evidence>
<evidence type="ECO:0000256" key="2">
    <source>
        <dbReference type="ARBA" id="ARBA00023002"/>
    </source>
</evidence>
<feature type="domain" description="Enoyl reductase (ER)" evidence="4">
    <location>
        <begin position="9"/>
        <end position="301"/>
    </location>
</feature>
<evidence type="ECO:0000313" key="6">
    <source>
        <dbReference type="Proteomes" id="UP000064967"/>
    </source>
</evidence>
<dbReference type="GO" id="GO:0070402">
    <property type="term" value="F:NADPH binding"/>
    <property type="evidence" value="ECO:0007669"/>
    <property type="project" value="TreeGrafter"/>
</dbReference>
<dbReference type="KEGG" id="llu:AKJ09_06275"/>
<dbReference type="SMART" id="SM00829">
    <property type="entry name" value="PKS_ER"/>
    <property type="match status" value="1"/>
</dbReference>
<gene>
    <name evidence="5" type="ORF">AKJ09_06275</name>
</gene>
<evidence type="ECO:0000256" key="1">
    <source>
        <dbReference type="ARBA" id="ARBA00022857"/>
    </source>
</evidence>
<sequence>MRALTYDPKSPQGLRAEEVSPPEPGASQALVEVHATSLNFGEVAFMSEIRRPGEIPGWDAAGIVVRAAADGSGPKEGARVAGFAPNAAWAELRAVRTADLGVLPDAVDFESAAALPAAGVSALRAVRALGPLVGRRVLITGASGGVGRFAVQLAHRAGAHVIAAVGNAARGEGLRELGADEVVTRLDQVTSPVFGVLDNVGGAMLAEALALVERGGSLQSIGQASREPSTVDFERERRRASGRRIDIFVVGSDFGSDIEYLASLVARRELDPQIGWRGDWERAGEAAAALLGRRVSGKAVLTLRKQPR</sequence>
<dbReference type="EMBL" id="CP012333">
    <property type="protein sequence ID" value="AKU99611.1"/>
    <property type="molecule type" value="Genomic_DNA"/>
</dbReference>
<name>A0A0K1Q1T3_9BACT</name>
<proteinExistence type="predicted"/>
<dbReference type="RefSeq" id="WP_146651041.1">
    <property type="nucleotide sequence ID" value="NZ_CP012333.1"/>
</dbReference>
<dbReference type="AlphaFoldDB" id="A0A0K1Q1T3"/>
<dbReference type="InterPro" id="IPR036291">
    <property type="entry name" value="NAD(P)-bd_dom_sf"/>
</dbReference>
<reference evidence="5 6" key="1">
    <citation type="submission" date="2015-08" db="EMBL/GenBank/DDBJ databases">
        <authorList>
            <person name="Babu N.S."/>
            <person name="Beckwith C.J."/>
            <person name="Beseler K.G."/>
            <person name="Brison A."/>
            <person name="Carone J.V."/>
            <person name="Caskin T.P."/>
            <person name="Diamond M."/>
            <person name="Durham M.E."/>
            <person name="Foxe J.M."/>
            <person name="Go M."/>
            <person name="Henderson B.A."/>
            <person name="Jones I.B."/>
            <person name="McGettigan J.A."/>
            <person name="Micheletti S.J."/>
            <person name="Nasrallah M.E."/>
            <person name="Ortiz D."/>
            <person name="Piller C.R."/>
            <person name="Privatt S.R."/>
            <person name="Schneider S.L."/>
            <person name="Sharp S."/>
            <person name="Smith T.C."/>
            <person name="Stanton J.D."/>
            <person name="Ullery H.E."/>
            <person name="Wilson R.J."/>
            <person name="Serrano M.G."/>
            <person name="Buck G."/>
            <person name="Lee V."/>
            <person name="Wang Y."/>
            <person name="Carvalho R."/>
            <person name="Voegtly L."/>
            <person name="Shi R."/>
            <person name="Duckworth R."/>
            <person name="Johnson A."/>
            <person name="Loviza R."/>
            <person name="Walstead R."/>
            <person name="Shah Z."/>
            <person name="Kiflezghi M."/>
            <person name="Wade K."/>
            <person name="Ball S.L."/>
            <person name="Bradley K.W."/>
            <person name="Asai D.J."/>
            <person name="Bowman C.A."/>
            <person name="Russell D.A."/>
            <person name="Pope W.H."/>
            <person name="Jacobs-Sera D."/>
            <person name="Hendrix R.W."/>
            <person name="Hatfull G.F."/>
        </authorList>
    </citation>
    <scope>NUCLEOTIDE SEQUENCE [LARGE SCALE GENOMIC DNA]</scope>
    <source>
        <strain evidence="5 6">DSM 27648</strain>
    </source>
</reference>
<evidence type="ECO:0000256" key="3">
    <source>
        <dbReference type="SAM" id="MobiDB-lite"/>
    </source>
</evidence>
<keyword evidence="1" id="KW-0521">NADP</keyword>
<feature type="region of interest" description="Disordered" evidence="3">
    <location>
        <begin position="1"/>
        <end position="25"/>
    </location>
</feature>
<dbReference type="GO" id="GO:0016651">
    <property type="term" value="F:oxidoreductase activity, acting on NAD(P)H"/>
    <property type="evidence" value="ECO:0007669"/>
    <property type="project" value="TreeGrafter"/>
</dbReference>
<dbReference type="CDD" id="cd08270">
    <property type="entry name" value="MDR4"/>
    <property type="match status" value="1"/>
</dbReference>
<keyword evidence="6" id="KW-1185">Reference proteome</keyword>
<dbReference type="SUPFAM" id="SSF50129">
    <property type="entry name" value="GroES-like"/>
    <property type="match status" value="1"/>
</dbReference>
<dbReference type="InterPro" id="IPR013154">
    <property type="entry name" value="ADH-like_N"/>
</dbReference>
<dbReference type="InterPro" id="IPR013149">
    <property type="entry name" value="ADH-like_C"/>
</dbReference>
<accession>A0A0K1Q1T3</accession>
<dbReference type="InterPro" id="IPR011032">
    <property type="entry name" value="GroES-like_sf"/>
</dbReference>
<dbReference type="Pfam" id="PF00107">
    <property type="entry name" value="ADH_zinc_N"/>
    <property type="match status" value="1"/>
</dbReference>
<dbReference type="Proteomes" id="UP000064967">
    <property type="component" value="Chromosome"/>
</dbReference>
<dbReference type="OrthoDB" id="9787435at2"/>
<protein>
    <submittedName>
        <fullName evidence="5">Alcohol dehydrogenase, zinc-binding</fullName>
    </submittedName>
</protein>
<dbReference type="InterPro" id="IPR020843">
    <property type="entry name" value="ER"/>
</dbReference>
<dbReference type="Gene3D" id="3.40.50.720">
    <property type="entry name" value="NAD(P)-binding Rossmann-like Domain"/>
    <property type="match status" value="1"/>
</dbReference>
<keyword evidence="2" id="KW-0560">Oxidoreductase</keyword>
<dbReference type="PANTHER" id="PTHR48106">
    <property type="entry name" value="QUINONE OXIDOREDUCTASE PIG3-RELATED"/>
    <property type="match status" value="1"/>
</dbReference>
<dbReference type="STRING" id="1391654.AKJ09_06275"/>
<evidence type="ECO:0000259" key="4">
    <source>
        <dbReference type="SMART" id="SM00829"/>
    </source>
</evidence>
<dbReference type="Pfam" id="PF08240">
    <property type="entry name" value="ADH_N"/>
    <property type="match status" value="1"/>
</dbReference>
<dbReference type="SUPFAM" id="SSF51735">
    <property type="entry name" value="NAD(P)-binding Rossmann-fold domains"/>
    <property type="match status" value="1"/>
</dbReference>